<evidence type="ECO:0000256" key="1">
    <source>
        <dbReference type="SAM" id="Coils"/>
    </source>
</evidence>
<feature type="coiled-coil region" evidence="1">
    <location>
        <begin position="278"/>
        <end position="305"/>
    </location>
</feature>
<organism evidence="4 5">
    <name type="scientific">Pseudomonas savastanoi pv. glycinea</name>
    <name type="common">Pseudomonas syringae pv. glycinea</name>
    <dbReference type="NCBI Taxonomy" id="318"/>
    <lineage>
        <taxon>Bacteria</taxon>
        <taxon>Pseudomonadati</taxon>
        <taxon>Pseudomonadota</taxon>
        <taxon>Gammaproteobacteria</taxon>
        <taxon>Pseudomonadales</taxon>
        <taxon>Pseudomonadaceae</taxon>
        <taxon>Pseudomonas</taxon>
    </lineage>
</organism>
<feature type="transmembrane region" description="Helical" evidence="3">
    <location>
        <begin position="38"/>
        <end position="63"/>
    </location>
</feature>
<feature type="transmembrane region" description="Helical" evidence="3">
    <location>
        <begin position="83"/>
        <end position="103"/>
    </location>
</feature>
<reference evidence="4 5" key="1">
    <citation type="submission" date="2018-08" db="EMBL/GenBank/DDBJ databases">
        <title>Recombination of ecologically and evolutionarily significant loci maintains genetic cohesion in the Pseudomonas syringae species complex.</title>
        <authorList>
            <person name="Dillon M."/>
            <person name="Thakur S."/>
            <person name="Almeida R.N.D."/>
            <person name="Weir B.S."/>
            <person name="Guttman D.S."/>
        </authorList>
    </citation>
    <scope>NUCLEOTIDE SEQUENCE [LARGE SCALE GENOMIC DNA]</scope>
    <source>
        <strain evidence="4 5">ICMP 6372</strain>
    </source>
</reference>
<dbReference type="Proteomes" id="UP000273536">
    <property type="component" value="Unassembled WGS sequence"/>
</dbReference>
<evidence type="ECO:0000313" key="4">
    <source>
        <dbReference type="EMBL" id="RMO28803.1"/>
    </source>
</evidence>
<evidence type="ECO:0000313" key="5">
    <source>
        <dbReference type="Proteomes" id="UP000273536"/>
    </source>
</evidence>
<gene>
    <name evidence="4" type="ORF">ALQ42_100176</name>
</gene>
<name>A0A3M3U6X6_PSESG</name>
<feature type="transmembrane region" description="Helical" evidence="3">
    <location>
        <begin position="115"/>
        <end position="137"/>
    </location>
</feature>
<keyword evidence="3" id="KW-1133">Transmembrane helix</keyword>
<keyword evidence="3" id="KW-0812">Transmembrane</keyword>
<feature type="transmembrane region" description="Helical" evidence="3">
    <location>
        <begin position="311"/>
        <end position="331"/>
    </location>
</feature>
<dbReference type="AlphaFoldDB" id="A0A3M3U6X6"/>
<comment type="caution">
    <text evidence="4">The sequence shown here is derived from an EMBL/GenBank/DDBJ whole genome shotgun (WGS) entry which is preliminary data.</text>
</comment>
<feature type="compositionally biased region" description="Polar residues" evidence="2">
    <location>
        <begin position="205"/>
        <end position="229"/>
    </location>
</feature>
<evidence type="ECO:0000256" key="2">
    <source>
        <dbReference type="SAM" id="MobiDB-lite"/>
    </source>
</evidence>
<feature type="region of interest" description="Disordered" evidence="2">
    <location>
        <begin position="195"/>
        <end position="229"/>
    </location>
</feature>
<keyword evidence="1" id="KW-0175">Coiled coil</keyword>
<sequence length="345" mass="36186">MPMTQRALIMIRDDRIAPGSPVYQDTHAMAPLLKRISWSAILAGVVLAMVVSLLLNLLGTAIGSASIDPMQEANPLSGIGTGAGIWVVVSSVISLFVGGWAAGRLAQREGAFHGLLVWASVSLITVYLVSSAVTGVVRGGLNLAGSGMSALGSGIAQVAPAVGGKIQDQLRAQGIDFNLDDIQGEIETAMRQTGKAELNPDNVKQEAQATQEDTQNTAKQSAQNPQQADEQLGGLMDRIKAKGDQAWDAADRQALVNLIKARGNKTDAEANQIVDQAQASYRQKYQELKAQAEQKAREAAEVTAKRVSQGAWILLITLVISGLVAAGAGVLGRRTQPPAKVVAAV</sequence>
<accession>A0A3M3U6X6</accession>
<dbReference type="EMBL" id="RBPS01000390">
    <property type="protein sequence ID" value="RMO28803.1"/>
    <property type="molecule type" value="Genomic_DNA"/>
</dbReference>
<protein>
    <submittedName>
        <fullName evidence="4">Permease of the major facilitator superfamily</fullName>
    </submittedName>
</protein>
<evidence type="ECO:0000256" key="3">
    <source>
        <dbReference type="SAM" id="Phobius"/>
    </source>
</evidence>
<proteinExistence type="predicted"/>
<keyword evidence="3" id="KW-0472">Membrane</keyword>